<reference evidence="3 4" key="1">
    <citation type="journal article" date="2024" name="J Genomics">
        <title>Draft genome sequencing and assembly of Favolaschia claudopus CIRM-BRFM 2984 isolated from oak limbs.</title>
        <authorList>
            <person name="Navarro D."/>
            <person name="Drula E."/>
            <person name="Chaduli D."/>
            <person name="Cazenave R."/>
            <person name="Ahrendt S."/>
            <person name="Wang J."/>
            <person name="Lipzen A."/>
            <person name="Daum C."/>
            <person name="Barry K."/>
            <person name="Grigoriev I.V."/>
            <person name="Favel A."/>
            <person name="Rosso M.N."/>
            <person name="Martin F."/>
        </authorList>
    </citation>
    <scope>NUCLEOTIDE SEQUENCE [LARGE SCALE GENOMIC DNA]</scope>
    <source>
        <strain evidence="3 4">CIRM-BRFM 2984</strain>
    </source>
</reference>
<name>A0AAW0EH03_9AGAR</name>
<keyword evidence="2" id="KW-0732">Signal</keyword>
<accession>A0AAW0EH03</accession>
<evidence type="ECO:0000256" key="2">
    <source>
        <dbReference type="SAM" id="SignalP"/>
    </source>
</evidence>
<evidence type="ECO:0000313" key="3">
    <source>
        <dbReference type="EMBL" id="KAK7064682.1"/>
    </source>
</evidence>
<keyword evidence="1" id="KW-0812">Transmembrane</keyword>
<gene>
    <name evidence="3" type="ORF">R3P38DRAFT_3250240</name>
</gene>
<feature type="signal peptide" evidence="2">
    <location>
        <begin position="1"/>
        <end position="19"/>
    </location>
</feature>
<evidence type="ECO:0000256" key="1">
    <source>
        <dbReference type="SAM" id="Phobius"/>
    </source>
</evidence>
<keyword evidence="1" id="KW-0472">Membrane</keyword>
<evidence type="ECO:0000313" key="4">
    <source>
        <dbReference type="Proteomes" id="UP001362999"/>
    </source>
</evidence>
<dbReference type="Proteomes" id="UP001362999">
    <property type="component" value="Unassembled WGS sequence"/>
</dbReference>
<feature type="chain" id="PRO_5043339901" evidence="2">
    <location>
        <begin position="20"/>
        <end position="509"/>
    </location>
</feature>
<keyword evidence="1" id="KW-1133">Transmembrane helix</keyword>
<sequence>MFFLYISFLVLGWLAYLGAADLAKTGYHEFTTTAPTLVFYASALAREFAIIIPILLVFAIEIVVAGYVLWHVLINNGYIDSAKSRFSNIEGPFPQVSASECSIVVLAGSSLLLRAVASPLDEDIDLIQFVPGAYLNDLESTDATTSTTASLVLMSVSRTEFQQGMLSPYLASLLERISATYHLWIISTQQSSGMLLDAFEMLPDNRRLIIYLPSSLRRAPEPTQYENDTAENQYKGETPMEQLSFTNTSISRAITWIETTMDYASAALDITATSKDEGEDSTLVENIESAVPPPTPPPTSAAIDEPLITSAAFDERVQCELPIAAPLLTRSATSPAPPTITSQLDLALQNDVPVDEKLNHGIPSVRGIALTNSEDSQSIDLPATRFAPGMSASTSTPALKSIAPPASSKSTLKGSVSTYMSKFRSATARIAPPFKKSFSVSVSVSSRNPSSAISIPPSASASDAPTLADIATKKSVKKSSFFRRPPLPFRSRSRSIGAAARPIIAPPPV</sequence>
<protein>
    <submittedName>
        <fullName evidence="3">Uncharacterized protein</fullName>
    </submittedName>
</protein>
<keyword evidence="4" id="KW-1185">Reference proteome</keyword>
<dbReference type="AlphaFoldDB" id="A0AAW0EH03"/>
<organism evidence="3 4">
    <name type="scientific">Favolaschia claudopus</name>
    <dbReference type="NCBI Taxonomy" id="2862362"/>
    <lineage>
        <taxon>Eukaryota</taxon>
        <taxon>Fungi</taxon>
        <taxon>Dikarya</taxon>
        <taxon>Basidiomycota</taxon>
        <taxon>Agaricomycotina</taxon>
        <taxon>Agaricomycetes</taxon>
        <taxon>Agaricomycetidae</taxon>
        <taxon>Agaricales</taxon>
        <taxon>Marasmiineae</taxon>
        <taxon>Mycenaceae</taxon>
        <taxon>Favolaschia</taxon>
    </lineage>
</organism>
<feature type="transmembrane region" description="Helical" evidence="1">
    <location>
        <begin position="48"/>
        <end position="70"/>
    </location>
</feature>
<dbReference type="EMBL" id="JAWWNJ010000001">
    <property type="protein sequence ID" value="KAK7064682.1"/>
    <property type="molecule type" value="Genomic_DNA"/>
</dbReference>
<proteinExistence type="predicted"/>
<comment type="caution">
    <text evidence="3">The sequence shown here is derived from an EMBL/GenBank/DDBJ whole genome shotgun (WGS) entry which is preliminary data.</text>
</comment>